<comment type="similarity">
    <text evidence="2">Belongs to the eukaryotic/archaeal RNase P protein component 1 family.</text>
</comment>
<dbReference type="InterPro" id="IPR016848">
    <property type="entry name" value="RNase_P/MRP_Rpp29-subunit"/>
</dbReference>
<dbReference type="SMART" id="SM00538">
    <property type="entry name" value="POP4"/>
    <property type="match status" value="1"/>
</dbReference>
<keyword evidence="6" id="KW-0255">Endonuclease</keyword>
<dbReference type="Pfam" id="PF01868">
    <property type="entry name" value="RNase_P-MRP_p29"/>
    <property type="match status" value="1"/>
</dbReference>
<evidence type="ECO:0000256" key="1">
    <source>
        <dbReference type="ARBA" id="ARBA00004123"/>
    </source>
</evidence>
<dbReference type="Proteomes" id="UP001149813">
    <property type="component" value="Unassembled WGS sequence"/>
</dbReference>
<dbReference type="HAMAP" id="MF_00754">
    <property type="entry name" value="RNase_P_1"/>
    <property type="match status" value="1"/>
</dbReference>
<dbReference type="GO" id="GO:0030677">
    <property type="term" value="C:ribonuclease P complex"/>
    <property type="evidence" value="ECO:0007669"/>
    <property type="project" value="InterPro"/>
</dbReference>
<dbReference type="GO" id="GO:0006364">
    <property type="term" value="P:rRNA processing"/>
    <property type="evidence" value="ECO:0007669"/>
    <property type="project" value="TreeGrafter"/>
</dbReference>
<dbReference type="GO" id="GO:0001682">
    <property type="term" value="P:tRNA 5'-leader removal"/>
    <property type="evidence" value="ECO:0007669"/>
    <property type="project" value="InterPro"/>
</dbReference>
<evidence type="ECO:0000256" key="8">
    <source>
        <dbReference type="SAM" id="MobiDB-lite"/>
    </source>
</evidence>
<feature type="region of interest" description="Disordered" evidence="8">
    <location>
        <begin position="81"/>
        <end position="102"/>
    </location>
</feature>
<evidence type="ECO:0000256" key="6">
    <source>
        <dbReference type="ARBA" id="ARBA00022759"/>
    </source>
</evidence>
<dbReference type="Gene3D" id="2.30.30.210">
    <property type="entry name" value="Ribonuclease P/MRP, subunit p29"/>
    <property type="match status" value="1"/>
</dbReference>
<evidence type="ECO:0000313" key="10">
    <source>
        <dbReference type="Proteomes" id="UP001149813"/>
    </source>
</evidence>
<evidence type="ECO:0000256" key="2">
    <source>
        <dbReference type="ARBA" id="ARBA00006181"/>
    </source>
</evidence>
<evidence type="ECO:0000256" key="5">
    <source>
        <dbReference type="ARBA" id="ARBA00022722"/>
    </source>
</evidence>
<reference evidence="9" key="1">
    <citation type="submission" date="2022-07" db="EMBL/GenBank/DDBJ databases">
        <title>Phylogenomic reconstructions and comparative analyses of Kickxellomycotina fungi.</title>
        <authorList>
            <person name="Reynolds N.K."/>
            <person name="Stajich J.E."/>
            <person name="Barry K."/>
            <person name="Grigoriev I.V."/>
            <person name="Crous P."/>
            <person name="Smith M.E."/>
        </authorList>
    </citation>
    <scope>NUCLEOTIDE SEQUENCE</scope>
    <source>
        <strain evidence="9">NBRC 32514</strain>
    </source>
</reference>
<dbReference type="PANTHER" id="PTHR13348:SF0">
    <property type="entry name" value="RIBONUCLEASE P PROTEIN SUBUNIT P29"/>
    <property type="match status" value="1"/>
</dbReference>
<gene>
    <name evidence="9" type="primary">POP4</name>
    <name evidence="9" type="ORF">LPJ53_003679</name>
</gene>
<dbReference type="AlphaFoldDB" id="A0A9W7XVT5"/>
<dbReference type="GO" id="GO:0004526">
    <property type="term" value="F:ribonuclease P activity"/>
    <property type="evidence" value="ECO:0007669"/>
    <property type="project" value="UniProtKB-EC"/>
</dbReference>
<evidence type="ECO:0000256" key="4">
    <source>
        <dbReference type="ARBA" id="ARBA00022694"/>
    </source>
</evidence>
<keyword evidence="4" id="KW-0819">tRNA processing</keyword>
<dbReference type="GO" id="GO:0033204">
    <property type="term" value="F:ribonuclease P RNA binding"/>
    <property type="evidence" value="ECO:0007669"/>
    <property type="project" value="InterPro"/>
</dbReference>
<keyword evidence="3" id="KW-0963">Cytoplasm</keyword>
<dbReference type="EC" id="3.1.26.5" evidence="9"/>
<dbReference type="EMBL" id="JANBOJ010000145">
    <property type="protein sequence ID" value="KAJ1721859.1"/>
    <property type="molecule type" value="Genomic_DNA"/>
</dbReference>
<protein>
    <submittedName>
        <fullName evidence="9">RNase P/RNase MRP complex subunit</fullName>
        <ecNumber evidence="9">3.1.26.5</ecNumber>
    </submittedName>
</protein>
<dbReference type="GO" id="GO:0005634">
    <property type="term" value="C:nucleus"/>
    <property type="evidence" value="ECO:0007669"/>
    <property type="project" value="UniProtKB-SubCell"/>
</dbReference>
<sequence>MSANSNKPTAKLGLYTPLADTVRSQSGAPMDVPLDAATRRFTPGYIQRTVDPEISDIKAQTAFTDRVHNRELLLVNAYRSKDSTGSKSTDNNNIKKKKKKGVKLSAREQRQLRVYEIPKEAHKHALFVPLNRMWNEYARRLLGEKAKGGLDLARLVKADLHGAELKVLRSKCPGFVGIQGIVAQETKNVFRVVTADDRLLTVPKARSVFEIRFAWTQTRGVVYGDQFAFRASERAARKFKPKPTVDLA</sequence>
<comment type="subcellular location">
    <subcellularLocation>
        <location evidence="1">Nucleus</location>
    </subcellularLocation>
</comment>
<comment type="caution">
    <text evidence="9">The sequence shown here is derived from an EMBL/GenBank/DDBJ whole genome shotgun (WGS) entry which is preliminary data.</text>
</comment>
<keyword evidence="7 9" id="KW-0378">Hydrolase</keyword>
<dbReference type="GO" id="GO:0000172">
    <property type="term" value="C:ribonuclease MRP complex"/>
    <property type="evidence" value="ECO:0007669"/>
    <property type="project" value="InterPro"/>
</dbReference>
<dbReference type="PANTHER" id="PTHR13348">
    <property type="entry name" value="RIBONUCLEASE P SUBUNIT P29"/>
    <property type="match status" value="1"/>
</dbReference>
<dbReference type="InterPro" id="IPR002730">
    <property type="entry name" value="Rpp29/RNP1"/>
</dbReference>
<accession>A0A9W7XVT5</accession>
<evidence type="ECO:0000313" key="9">
    <source>
        <dbReference type="EMBL" id="KAJ1721859.1"/>
    </source>
</evidence>
<organism evidence="9 10">
    <name type="scientific">Coemansia erecta</name>
    <dbReference type="NCBI Taxonomy" id="147472"/>
    <lineage>
        <taxon>Eukaryota</taxon>
        <taxon>Fungi</taxon>
        <taxon>Fungi incertae sedis</taxon>
        <taxon>Zoopagomycota</taxon>
        <taxon>Kickxellomycotina</taxon>
        <taxon>Kickxellomycetes</taxon>
        <taxon>Kickxellales</taxon>
        <taxon>Kickxellaceae</taxon>
        <taxon>Coemansia</taxon>
    </lineage>
</organism>
<evidence type="ECO:0000256" key="3">
    <source>
        <dbReference type="ARBA" id="ARBA00022490"/>
    </source>
</evidence>
<dbReference type="InterPro" id="IPR036980">
    <property type="entry name" value="RNase_P/MRP_Rpp29_sf"/>
</dbReference>
<dbReference type="OrthoDB" id="124041at2759"/>
<dbReference type="SUPFAM" id="SSF101744">
    <property type="entry name" value="Rof/RNase P subunit-like"/>
    <property type="match status" value="1"/>
</dbReference>
<keyword evidence="5" id="KW-0540">Nuclease</keyword>
<evidence type="ECO:0000256" key="7">
    <source>
        <dbReference type="ARBA" id="ARBA00022801"/>
    </source>
</evidence>
<keyword evidence="10" id="KW-1185">Reference proteome</keyword>
<dbReference type="InterPro" id="IPR023534">
    <property type="entry name" value="Rof/RNase_P-like"/>
</dbReference>
<name>A0A9W7XVT5_9FUNG</name>
<proteinExistence type="inferred from homology"/>
<dbReference type="InterPro" id="IPR023538">
    <property type="entry name" value="RNP1"/>
</dbReference>